<keyword evidence="3 8" id="KW-0808">Transferase</keyword>
<name>A0AAW1NY94_9CHLO</name>
<evidence type="ECO:0000256" key="5">
    <source>
        <dbReference type="ARBA" id="ARBA00022989"/>
    </source>
</evidence>
<comment type="caution">
    <text evidence="10">The sequence shown here is derived from an EMBL/GenBank/DDBJ whole genome shotgun (WGS) entry which is preliminary data.</text>
</comment>
<keyword evidence="11" id="KW-1185">Reference proteome</keyword>
<feature type="transmembrane region" description="Helical" evidence="8">
    <location>
        <begin position="222"/>
        <end position="243"/>
    </location>
</feature>
<proteinExistence type="inferred from homology"/>
<keyword evidence="7 8" id="KW-0012">Acyltransferase</keyword>
<evidence type="ECO:0000259" key="9">
    <source>
        <dbReference type="Pfam" id="PF01529"/>
    </source>
</evidence>
<evidence type="ECO:0000256" key="4">
    <source>
        <dbReference type="ARBA" id="ARBA00022692"/>
    </source>
</evidence>
<dbReference type="Proteomes" id="UP001465755">
    <property type="component" value="Unassembled WGS sequence"/>
</dbReference>
<protein>
    <recommendedName>
        <fullName evidence="8">S-acyltransferase</fullName>
        <ecNumber evidence="8">2.3.1.225</ecNumber>
    </recommendedName>
    <alternativeName>
        <fullName evidence="8">Palmitoyltransferase</fullName>
    </alternativeName>
</protein>
<dbReference type="PROSITE" id="PS50216">
    <property type="entry name" value="DHHC"/>
    <property type="match status" value="1"/>
</dbReference>
<evidence type="ECO:0000256" key="3">
    <source>
        <dbReference type="ARBA" id="ARBA00022679"/>
    </source>
</evidence>
<dbReference type="GO" id="GO:0019706">
    <property type="term" value="F:protein-cysteine S-palmitoyltransferase activity"/>
    <property type="evidence" value="ECO:0007669"/>
    <property type="project" value="UniProtKB-EC"/>
</dbReference>
<keyword evidence="5 8" id="KW-1133">Transmembrane helix</keyword>
<gene>
    <name evidence="10" type="ORF">WJX73_006583</name>
</gene>
<dbReference type="InterPro" id="IPR039859">
    <property type="entry name" value="PFA4/ZDH16/20/ERF2-like"/>
</dbReference>
<dbReference type="EC" id="2.3.1.225" evidence="8"/>
<feature type="transmembrane region" description="Helical" evidence="8">
    <location>
        <begin position="38"/>
        <end position="57"/>
    </location>
</feature>
<evidence type="ECO:0000313" key="10">
    <source>
        <dbReference type="EMBL" id="KAK9802743.1"/>
    </source>
</evidence>
<evidence type="ECO:0000256" key="8">
    <source>
        <dbReference type="RuleBase" id="RU079119"/>
    </source>
</evidence>
<dbReference type="Pfam" id="PF01529">
    <property type="entry name" value="DHHC"/>
    <property type="match status" value="1"/>
</dbReference>
<reference evidence="10 11" key="1">
    <citation type="journal article" date="2024" name="Nat. Commun.">
        <title>Phylogenomics reveals the evolutionary origins of lichenization in chlorophyte algae.</title>
        <authorList>
            <person name="Puginier C."/>
            <person name="Libourel C."/>
            <person name="Otte J."/>
            <person name="Skaloud P."/>
            <person name="Haon M."/>
            <person name="Grisel S."/>
            <person name="Petersen M."/>
            <person name="Berrin J.G."/>
            <person name="Delaux P.M."/>
            <person name="Dal Grande F."/>
            <person name="Keller J."/>
        </authorList>
    </citation>
    <scope>NUCLEOTIDE SEQUENCE [LARGE SCALE GENOMIC DNA]</scope>
    <source>
        <strain evidence="10 11">SAG 2036</strain>
    </source>
</reference>
<dbReference type="InterPro" id="IPR001594">
    <property type="entry name" value="Palmitoyltrfase_DHHC"/>
</dbReference>
<feature type="transmembrane region" description="Helical" evidence="8">
    <location>
        <begin position="183"/>
        <end position="202"/>
    </location>
</feature>
<comment type="similarity">
    <text evidence="2 8">Belongs to the DHHC palmitoyltransferase family.</text>
</comment>
<evidence type="ECO:0000256" key="1">
    <source>
        <dbReference type="ARBA" id="ARBA00004141"/>
    </source>
</evidence>
<comment type="domain">
    <text evidence="8">The DHHC domain is required for palmitoyltransferase activity.</text>
</comment>
<evidence type="ECO:0000313" key="11">
    <source>
        <dbReference type="Proteomes" id="UP001465755"/>
    </source>
</evidence>
<dbReference type="EMBL" id="JALJOQ010000068">
    <property type="protein sequence ID" value="KAK9802743.1"/>
    <property type="molecule type" value="Genomic_DNA"/>
</dbReference>
<keyword evidence="4 8" id="KW-0812">Transmembrane</keyword>
<evidence type="ECO:0000256" key="6">
    <source>
        <dbReference type="ARBA" id="ARBA00023136"/>
    </source>
</evidence>
<evidence type="ECO:0000256" key="7">
    <source>
        <dbReference type="ARBA" id="ARBA00023315"/>
    </source>
</evidence>
<feature type="transmembrane region" description="Helical" evidence="8">
    <location>
        <begin position="77"/>
        <end position="99"/>
    </location>
</feature>
<keyword evidence="6 8" id="KW-0472">Membrane</keyword>
<dbReference type="PANTHER" id="PTHR12246">
    <property type="entry name" value="PALMITOYLTRANSFERASE ZDHHC16"/>
    <property type="match status" value="1"/>
</dbReference>
<dbReference type="AlphaFoldDB" id="A0AAW1NY94"/>
<evidence type="ECO:0000256" key="2">
    <source>
        <dbReference type="ARBA" id="ARBA00008574"/>
    </source>
</evidence>
<accession>A0AAW1NY94</accession>
<dbReference type="GO" id="GO:0016020">
    <property type="term" value="C:membrane"/>
    <property type="evidence" value="ECO:0007669"/>
    <property type="project" value="UniProtKB-SubCell"/>
</dbReference>
<organism evidence="10 11">
    <name type="scientific">Symbiochloris irregularis</name>
    <dbReference type="NCBI Taxonomy" id="706552"/>
    <lineage>
        <taxon>Eukaryota</taxon>
        <taxon>Viridiplantae</taxon>
        <taxon>Chlorophyta</taxon>
        <taxon>core chlorophytes</taxon>
        <taxon>Trebouxiophyceae</taxon>
        <taxon>Trebouxiales</taxon>
        <taxon>Trebouxiaceae</taxon>
        <taxon>Symbiochloris</taxon>
    </lineage>
</organism>
<comment type="catalytic activity">
    <reaction evidence="8">
        <text>L-cysteinyl-[protein] + hexadecanoyl-CoA = S-hexadecanoyl-L-cysteinyl-[protein] + CoA</text>
        <dbReference type="Rhea" id="RHEA:36683"/>
        <dbReference type="Rhea" id="RHEA-COMP:10131"/>
        <dbReference type="Rhea" id="RHEA-COMP:11032"/>
        <dbReference type="ChEBI" id="CHEBI:29950"/>
        <dbReference type="ChEBI" id="CHEBI:57287"/>
        <dbReference type="ChEBI" id="CHEBI:57379"/>
        <dbReference type="ChEBI" id="CHEBI:74151"/>
        <dbReference type="EC" id="2.3.1.225"/>
    </reaction>
</comment>
<sequence length="319" mass="36231">MLGSNKENAGCLRRCCFVLEDYCNVFQFCKFLKQLGKVMALFVAALIGTVTYAVVFLTHGPKVVEGSTAQQRWGSAIGVLAFLFLDGMLTWSYVVCAFTDPGRVPDQWMPFDSEEEAITELQRQRYSPDPKLAGLPRVRHCRKCQAWKPDRAHHDSMTGRCVLKMDHYCIWVINCVGLLNYKAFLLFITYTCLACILATGLLGPSSLNFVLEKPAQGRMPGMVFVATVIAIAFAVSLLGFIIMHLRMVAINCSTIEMYEKRRVANWPYNRGIRRNFAEVFENEPSRWFVPTLTLRHRQWLLDQALRPLTGPRIESDADV</sequence>
<feature type="domain" description="Palmitoyltransferase DHHC" evidence="9">
    <location>
        <begin position="139"/>
        <end position="260"/>
    </location>
</feature>
<comment type="subcellular location">
    <subcellularLocation>
        <location evidence="1">Membrane</location>
        <topology evidence="1">Multi-pass membrane protein</topology>
    </subcellularLocation>
</comment>